<dbReference type="GO" id="GO:0005975">
    <property type="term" value="P:carbohydrate metabolic process"/>
    <property type="evidence" value="ECO:0007669"/>
    <property type="project" value="InterPro"/>
</dbReference>
<keyword evidence="3" id="KW-0378">Hydrolase</keyword>
<dbReference type="InterPro" id="IPR037018">
    <property type="entry name" value="GH65_N"/>
</dbReference>
<organism evidence="3">
    <name type="scientific">Lentimicrobium saccharophilum</name>
    <dbReference type="NCBI Taxonomy" id="1678841"/>
    <lineage>
        <taxon>Bacteria</taxon>
        <taxon>Pseudomonadati</taxon>
        <taxon>Bacteroidota</taxon>
        <taxon>Bacteroidia</taxon>
        <taxon>Bacteroidales</taxon>
        <taxon>Lentimicrobiaceae</taxon>
        <taxon>Lentimicrobium</taxon>
    </lineage>
</organism>
<evidence type="ECO:0000313" key="4">
    <source>
        <dbReference type="Proteomes" id="UP000053091"/>
    </source>
</evidence>
<dbReference type="EMBL" id="DF968182">
    <property type="protein sequence ID" value="GAP43989.1"/>
    <property type="molecule type" value="Genomic_DNA"/>
</dbReference>
<dbReference type="Proteomes" id="UP000053091">
    <property type="component" value="Unassembled WGS sequence"/>
</dbReference>
<dbReference type="AlphaFoldDB" id="A0A0S7BSU1"/>
<dbReference type="PANTHER" id="PTHR11051:SF8">
    <property type="entry name" value="PROTEIN-GLUCOSYLGALACTOSYLHYDROXYLYSINE GLUCOSIDASE"/>
    <property type="match status" value="1"/>
</dbReference>
<proteinExistence type="predicted"/>
<dbReference type="SUPFAM" id="SSF48208">
    <property type="entry name" value="Six-hairpin glycosidases"/>
    <property type="match status" value="1"/>
</dbReference>
<reference evidence="3" key="1">
    <citation type="journal article" date="2015" name="Genome Announc.">
        <title>Draft Genome Sequence of Bacteroidales Strain TBC1, a Novel Isolate from a Methanogenic Wastewater Treatment System.</title>
        <authorList>
            <person name="Tourlousse D.M."/>
            <person name="Matsuura N."/>
            <person name="Sun L."/>
            <person name="Toyonaga M."/>
            <person name="Kuroda K."/>
            <person name="Ohashi A."/>
            <person name="Cruz R."/>
            <person name="Yamaguchi T."/>
            <person name="Sekiguchi Y."/>
        </authorList>
    </citation>
    <scope>NUCLEOTIDE SEQUENCE [LARGE SCALE GENOMIC DNA]</scope>
    <source>
        <strain evidence="3">TBC1</strain>
    </source>
</reference>
<dbReference type="InterPro" id="IPR005196">
    <property type="entry name" value="Glyco_hydro_65_N"/>
</dbReference>
<evidence type="ECO:0000259" key="2">
    <source>
        <dbReference type="Pfam" id="PF03636"/>
    </source>
</evidence>
<dbReference type="PANTHER" id="PTHR11051">
    <property type="entry name" value="GLYCOSYL HYDROLASE-RELATED"/>
    <property type="match status" value="1"/>
</dbReference>
<dbReference type="STRING" id="1678841.TBC1_112148"/>
<dbReference type="RefSeq" id="WP_082189570.1">
    <property type="nucleotide sequence ID" value="NZ_DF968182.1"/>
</dbReference>
<evidence type="ECO:0000313" key="3">
    <source>
        <dbReference type="EMBL" id="GAP43989.1"/>
    </source>
</evidence>
<sequence length="684" mass="76270">MKNNIFTLLFFSLCTLGYGRVHSPDIDSSWMIVVKNPENYIGIALANGRIGLTPAEIPFKVKSVILNNVYEKESDLGVSKIMEGINFAGLNITIDGETVDLQSVSGWQQVLNMKEAYLETSFVFKNKASISYRTCALRGMPYMALTDVKITSLHQSINISVSGVIHTPQDLLPGISTFRILKDNEIQMPLLQSNAVSRYHRNKISATASFIFEKESPELSHVLVDEYEHHLNFKSVKGKGQTLSFAWAGAVCTSGDFADPQNESERMVIYLMRDNKAKAMSQHKELWEELWKGDIIIEGDKESQKDVRLALYHLYAFAAPNTGLSIPPMGLSSRIYNGHVFWDTELWMFPPLLVFNGQIAASLLDYRINRLEKAKQKASVYGYQGAMYPWESDDTGEEATPSWALTGTFEHHITADIGIAIWNYFRVTHDTAWLKSKAYPVLAEIAAFWVSRAEKNEDGSWSVNNVVGANEFAPNVNDNAFTNGSVITVLKYAAKAASVLGLQYDKLWDEVSGNLKILKMENGVTREHAEYNGEIIKQADVNLLSYPLEVITDRDQVKSDLEYYEPRIAPEGPAMSHSILSILYARLGEAEKAFRLFKKGYVPNKRPPFGALAETADFDNTYFATGAGGLLQAVIFGFGGLHLTDAGIVQQTPCLPVHWKSLTITGVGIHKATYRVVQPSGQKR</sequence>
<keyword evidence="4" id="KW-1185">Reference proteome</keyword>
<evidence type="ECO:0000259" key="1">
    <source>
        <dbReference type="Pfam" id="PF03632"/>
    </source>
</evidence>
<dbReference type="InterPro" id="IPR008928">
    <property type="entry name" value="6-hairpin_glycosidase_sf"/>
</dbReference>
<dbReference type="PATRIC" id="fig|1678841.3.peg.2403"/>
<dbReference type="OrthoDB" id="9758855at2"/>
<feature type="domain" description="Glycoside hydrolase family 65 N-terminal" evidence="2">
    <location>
        <begin position="44"/>
        <end position="171"/>
    </location>
</feature>
<dbReference type="Gene3D" id="1.50.10.10">
    <property type="match status" value="1"/>
</dbReference>
<accession>A0A0S7BSU1</accession>
<dbReference type="Pfam" id="PF03632">
    <property type="entry name" value="Glyco_hydro_65m"/>
    <property type="match status" value="1"/>
</dbReference>
<dbReference type="GO" id="GO:0004553">
    <property type="term" value="F:hydrolase activity, hydrolyzing O-glycosyl compounds"/>
    <property type="evidence" value="ECO:0007669"/>
    <property type="project" value="TreeGrafter"/>
</dbReference>
<dbReference type="InterPro" id="IPR012341">
    <property type="entry name" value="6hp_glycosidase-like_sf"/>
</dbReference>
<feature type="domain" description="Glycoside hydrolase family 65 central catalytic" evidence="1">
    <location>
        <begin position="308"/>
        <end position="531"/>
    </location>
</feature>
<gene>
    <name evidence="3" type="ORF">TBC1_112148</name>
</gene>
<dbReference type="Gene3D" id="2.70.98.40">
    <property type="entry name" value="Glycoside hydrolase, family 65, N-terminal domain"/>
    <property type="match status" value="1"/>
</dbReference>
<dbReference type="InterPro" id="IPR005195">
    <property type="entry name" value="Glyco_hydro_65_M"/>
</dbReference>
<protein>
    <submittedName>
        <fullName evidence="3">Trehalose and maltose hydrolase</fullName>
    </submittedName>
</protein>
<name>A0A0S7BSU1_9BACT</name>
<dbReference type="Pfam" id="PF03636">
    <property type="entry name" value="Glyco_hydro_65N"/>
    <property type="match status" value="1"/>
</dbReference>